<dbReference type="AlphaFoldDB" id="A0A923HPR6"/>
<name>A0A923HPR6_9BURK</name>
<dbReference type="Proteomes" id="UP000627446">
    <property type="component" value="Unassembled WGS sequence"/>
</dbReference>
<evidence type="ECO:0000256" key="1">
    <source>
        <dbReference type="SAM" id="Phobius"/>
    </source>
</evidence>
<organism evidence="2 3">
    <name type="scientific">Undibacterium nitidum</name>
    <dbReference type="NCBI Taxonomy" id="2762298"/>
    <lineage>
        <taxon>Bacteria</taxon>
        <taxon>Pseudomonadati</taxon>
        <taxon>Pseudomonadota</taxon>
        <taxon>Betaproteobacteria</taxon>
        <taxon>Burkholderiales</taxon>
        <taxon>Oxalobacteraceae</taxon>
        <taxon>Undibacterium</taxon>
    </lineage>
</organism>
<dbReference type="Gene3D" id="1.25.40.10">
    <property type="entry name" value="Tetratricopeptide repeat domain"/>
    <property type="match status" value="1"/>
</dbReference>
<keyword evidence="1" id="KW-0812">Transmembrane</keyword>
<dbReference type="EMBL" id="JACOFZ010000003">
    <property type="protein sequence ID" value="MBC3881766.1"/>
    <property type="molecule type" value="Genomic_DNA"/>
</dbReference>
<gene>
    <name evidence="2" type="ORF">H8K36_10305</name>
</gene>
<keyword evidence="3" id="KW-1185">Reference proteome</keyword>
<sequence>MAYLISISHILAAIFFAIHAVRNRKELYWVMILILFPLFGSVIYFFAVYLPDSRMPGQVRKVTNAAINVLDPGRELREAQQAFDLTPSAQNQMRLAAAYLESGDAQHAAQLYEACLQGPFANEKEMLYGAARARLQNGQSAAALDLLQKIRTADAGFRKEAMYILFGKAYGAEGKQAEARIEFVEAVSQYGSVEAYVEYAIWALSVGEVETAQAQRSEIEKLKKHWNKHHLAFHKDNLQRLDQAFVSAKKLA</sequence>
<dbReference type="SUPFAM" id="SSF48452">
    <property type="entry name" value="TPR-like"/>
    <property type="match status" value="1"/>
</dbReference>
<feature type="transmembrane region" description="Helical" evidence="1">
    <location>
        <begin position="30"/>
        <end position="50"/>
    </location>
</feature>
<dbReference type="InterPro" id="IPR011990">
    <property type="entry name" value="TPR-like_helical_dom_sf"/>
</dbReference>
<keyword evidence="1" id="KW-0472">Membrane</keyword>
<dbReference type="InterPro" id="IPR014562">
    <property type="entry name" value="UCP030959_TPR_rpt-cont"/>
</dbReference>
<comment type="caution">
    <text evidence="2">The sequence shown here is derived from an EMBL/GenBank/DDBJ whole genome shotgun (WGS) entry which is preliminary data.</text>
</comment>
<evidence type="ECO:0000313" key="3">
    <source>
        <dbReference type="Proteomes" id="UP000627446"/>
    </source>
</evidence>
<evidence type="ECO:0008006" key="4">
    <source>
        <dbReference type="Google" id="ProtNLM"/>
    </source>
</evidence>
<accession>A0A923HPR6</accession>
<protein>
    <recommendedName>
        <fullName evidence="4">Tetratricopeptide repeat protein</fullName>
    </recommendedName>
</protein>
<dbReference type="PIRSF" id="PIRSF030959">
    <property type="entry name" value="UCP030959"/>
    <property type="match status" value="1"/>
</dbReference>
<evidence type="ECO:0000313" key="2">
    <source>
        <dbReference type="EMBL" id="MBC3881766.1"/>
    </source>
</evidence>
<keyword evidence="1" id="KW-1133">Transmembrane helix</keyword>
<reference evidence="2" key="1">
    <citation type="submission" date="2020-08" db="EMBL/GenBank/DDBJ databases">
        <title>Novel species isolated from subtropical streams in China.</title>
        <authorList>
            <person name="Lu H."/>
        </authorList>
    </citation>
    <scope>NUCLEOTIDE SEQUENCE</scope>
    <source>
        <strain evidence="2">LX22W</strain>
    </source>
</reference>
<proteinExistence type="predicted"/>
<dbReference type="RefSeq" id="WP_186916567.1">
    <property type="nucleotide sequence ID" value="NZ_JACOFZ010000003.1"/>
</dbReference>